<dbReference type="RefSeq" id="WP_203845727.1">
    <property type="nucleotide sequence ID" value="NZ_BAAAVW010000006.1"/>
</dbReference>
<dbReference type="EMBL" id="BONQ01000029">
    <property type="protein sequence ID" value="GIG43869.1"/>
    <property type="molecule type" value="Genomic_DNA"/>
</dbReference>
<gene>
    <name evidence="1" type="ORF">Dsi01nite_019100</name>
</gene>
<comment type="caution">
    <text evidence="1">The sequence shown here is derived from an EMBL/GenBank/DDBJ whole genome shotgun (WGS) entry which is preliminary data.</text>
</comment>
<organism evidence="1 2">
    <name type="scientific">Dactylosporangium siamense</name>
    <dbReference type="NCBI Taxonomy" id="685454"/>
    <lineage>
        <taxon>Bacteria</taxon>
        <taxon>Bacillati</taxon>
        <taxon>Actinomycetota</taxon>
        <taxon>Actinomycetes</taxon>
        <taxon>Micromonosporales</taxon>
        <taxon>Micromonosporaceae</taxon>
        <taxon>Dactylosporangium</taxon>
    </lineage>
</organism>
<sequence>MRSPLPTADDFTDFDVIRLDTDGALLTGGERVPPGRVGAHLRTLVDLPRGVTDIFVFVHGWQNTGRRADAASRRLFAGIRDLHAEDPARYPALDGFRPYFFSVQWPSQSLPTTAGYRKIRDRAHAMTTTGDAAHVMAGLLGLLDHTRTSPYRPDTLRTAGGQFLHCVGHSFGCRLLGEAIRAAASPDQRVLAWPWTSAHRFAVDSFTGLQMAARTDVFQHRFRSLVDGSAPIVGPVALTVSPHDRALSLWHQLPEGEPGLGARGALDARSVPLHRLDEPYTTDEFGKVTNVDAAWRFNRGPAALGAHSDIWYPETIHLLLSLAALSR</sequence>
<evidence type="ECO:0000313" key="1">
    <source>
        <dbReference type="EMBL" id="GIG43869.1"/>
    </source>
</evidence>
<protein>
    <recommendedName>
        <fullName evidence="3">Alpha/beta hydrolase</fullName>
    </recommendedName>
</protein>
<proteinExistence type="predicted"/>
<name>A0A919U5Z4_9ACTN</name>
<reference evidence="1" key="1">
    <citation type="submission" date="2021-01" db="EMBL/GenBank/DDBJ databases">
        <title>Whole genome shotgun sequence of Dactylosporangium siamense NBRC 106093.</title>
        <authorList>
            <person name="Komaki H."/>
            <person name="Tamura T."/>
        </authorList>
    </citation>
    <scope>NUCLEOTIDE SEQUENCE</scope>
    <source>
        <strain evidence="1">NBRC 106093</strain>
    </source>
</reference>
<evidence type="ECO:0000313" key="2">
    <source>
        <dbReference type="Proteomes" id="UP000660611"/>
    </source>
</evidence>
<accession>A0A919U5Z4</accession>
<keyword evidence="2" id="KW-1185">Reference proteome</keyword>
<dbReference type="Proteomes" id="UP000660611">
    <property type="component" value="Unassembled WGS sequence"/>
</dbReference>
<evidence type="ECO:0008006" key="3">
    <source>
        <dbReference type="Google" id="ProtNLM"/>
    </source>
</evidence>
<dbReference type="AlphaFoldDB" id="A0A919U5Z4"/>